<dbReference type="CDD" id="cd00829">
    <property type="entry name" value="SCP-x_thiolase"/>
    <property type="match status" value="1"/>
</dbReference>
<organism evidence="2 3">
    <name type="scientific">Rhizorhabdus wittichii</name>
    <dbReference type="NCBI Taxonomy" id="160791"/>
    <lineage>
        <taxon>Bacteria</taxon>
        <taxon>Pseudomonadati</taxon>
        <taxon>Pseudomonadota</taxon>
        <taxon>Alphaproteobacteria</taxon>
        <taxon>Sphingomonadales</taxon>
        <taxon>Sphingomonadaceae</taxon>
        <taxon>Rhizorhabdus</taxon>
    </lineage>
</organism>
<reference evidence="2" key="2">
    <citation type="submission" date="2021-04" db="EMBL/GenBank/DDBJ databases">
        <title>Isolation and genomic analysis of the ibuprofen-degrading bacterium Sphingomonas strain MPO218.</title>
        <authorList>
            <person name="Aulestia M."/>
            <person name="Flores A."/>
            <person name="Mangas E.L."/>
            <person name="Perez-Pulido A.J."/>
            <person name="Santero E."/>
            <person name="Camacho E.M."/>
        </authorList>
    </citation>
    <scope>NUCLEOTIDE SEQUENCE</scope>
    <source>
        <strain evidence="2">MPO218</strain>
        <plasmid evidence="2">pUPO218</plasmid>
    </source>
</reference>
<evidence type="ECO:0000313" key="2">
    <source>
        <dbReference type="EMBL" id="QTH25007.1"/>
    </source>
</evidence>
<proteinExistence type="predicted"/>
<feature type="domain" description="Thiolase C-terminal" evidence="1">
    <location>
        <begin position="263"/>
        <end position="350"/>
    </location>
</feature>
<dbReference type="PIRSF" id="PIRSF000429">
    <property type="entry name" value="Ac-CoA_Ac_transf"/>
    <property type="match status" value="1"/>
</dbReference>
<dbReference type="Gene3D" id="3.40.47.10">
    <property type="match status" value="1"/>
</dbReference>
<dbReference type="InterPro" id="IPR016039">
    <property type="entry name" value="Thiolase-like"/>
</dbReference>
<sequence>MRIVGVHTTEQKRSHAPRTSLSLAIEAIRGALADAGLDMDDVDAVLGAPLDWPLGYAAISGGMQGFWGKQLGKPMHWGSNNYGVLAVMEAAAMIQAGLLDVAVVVCAFSGAASPAYRKQNYQDGSAFTSWTGSFTPAQYALVASRWVHERGPDVIDAMAQASATIRNFGALNPAALYGGRPLVTGADVLASRMIADPLTLLMCCANNDGGGAVVLARSDRAADTRKGGNRIICAGEMQSNSPYIEPPVLVDPRPVRAYIADRMAAAGIGPGDLDILQLYDNFAIHVLDQLESFGIAGVGEAQDMVLSGALGLGGRYPTCTDGGLMSFGHLGGFLYRVVEAVRQLRGEVDDHCPGAAGGVHTHDPTLCRHVADAELALVANPGSPTGTANFLVIAK</sequence>
<dbReference type="InterPro" id="IPR055140">
    <property type="entry name" value="Thiolase_C_2"/>
</dbReference>
<dbReference type="Pfam" id="PF22691">
    <property type="entry name" value="Thiolase_C_1"/>
    <property type="match status" value="1"/>
</dbReference>
<accession>A0A975D8Q6</accession>
<dbReference type="SUPFAM" id="SSF53901">
    <property type="entry name" value="Thiolase-like"/>
    <property type="match status" value="2"/>
</dbReference>
<dbReference type="PANTHER" id="PTHR42870">
    <property type="entry name" value="ACETYL-COA C-ACETYLTRANSFERASE"/>
    <property type="match status" value="1"/>
</dbReference>
<gene>
    <name evidence="2" type="ORF">HRJ34_28595</name>
</gene>
<dbReference type="InterPro" id="IPR002155">
    <property type="entry name" value="Thiolase"/>
</dbReference>
<protein>
    <submittedName>
        <fullName evidence="2">Thiolase family protein</fullName>
    </submittedName>
</protein>
<reference evidence="2" key="1">
    <citation type="submission" date="2020-07" db="EMBL/GenBank/DDBJ databases">
        <authorList>
            <person name="Camacho E."/>
        </authorList>
    </citation>
    <scope>NUCLEOTIDE SEQUENCE</scope>
    <source>
        <strain evidence="2">MPO218</strain>
        <plasmid evidence="2">pUPO218</plasmid>
    </source>
</reference>
<keyword evidence="2" id="KW-0614">Plasmid</keyword>
<dbReference type="GO" id="GO:0016746">
    <property type="term" value="F:acyltransferase activity"/>
    <property type="evidence" value="ECO:0007669"/>
    <property type="project" value="InterPro"/>
</dbReference>
<dbReference type="RefSeq" id="WP_208634696.1">
    <property type="nucleotide sequence ID" value="NZ_CP059321.1"/>
</dbReference>
<dbReference type="EMBL" id="CP059321">
    <property type="protein sequence ID" value="QTH25007.1"/>
    <property type="molecule type" value="Genomic_DNA"/>
</dbReference>
<geneLocation type="plasmid" evidence="2 3">
    <name>pUPO218</name>
</geneLocation>
<dbReference type="PANTHER" id="PTHR42870:SF1">
    <property type="entry name" value="NON-SPECIFIC LIPID-TRANSFER PROTEIN-LIKE 2"/>
    <property type="match status" value="1"/>
</dbReference>
<name>A0A975D8Q6_9SPHN</name>
<evidence type="ECO:0000313" key="3">
    <source>
        <dbReference type="Proteomes" id="UP000664914"/>
    </source>
</evidence>
<dbReference type="AlphaFoldDB" id="A0A975D8Q6"/>
<dbReference type="Proteomes" id="UP000664914">
    <property type="component" value="Plasmid pUPO218"/>
</dbReference>
<evidence type="ECO:0000259" key="1">
    <source>
        <dbReference type="Pfam" id="PF22691"/>
    </source>
</evidence>